<organism evidence="2 3">
    <name type="scientific">Chara braunii</name>
    <name type="common">Braun's stonewort</name>
    <dbReference type="NCBI Taxonomy" id="69332"/>
    <lineage>
        <taxon>Eukaryota</taxon>
        <taxon>Viridiplantae</taxon>
        <taxon>Streptophyta</taxon>
        <taxon>Charophyceae</taxon>
        <taxon>Charales</taxon>
        <taxon>Characeae</taxon>
        <taxon>Chara</taxon>
    </lineage>
</organism>
<evidence type="ECO:0000256" key="1">
    <source>
        <dbReference type="SAM" id="Coils"/>
    </source>
</evidence>
<keyword evidence="1" id="KW-0175">Coiled coil</keyword>
<dbReference type="AlphaFoldDB" id="A0A388LC29"/>
<evidence type="ECO:0000313" key="2">
    <source>
        <dbReference type="EMBL" id="GBG79858.1"/>
    </source>
</evidence>
<dbReference type="Pfam" id="PF15011">
    <property type="entry name" value="CA109-like"/>
    <property type="match status" value="1"/>
</dbReference>
<dbReference type="STRING" id="69332.A0A388LC29"/>
<dbReference type="GO" id="GO:0005739">
    <property type="term" value="C:mitochondrion"/>
    <property type="evidence" value="ECO:0007669"/>
    <property type="project" value="EnsemblPlants"/>
</dbReference>
<dbReference type="PANTHER" id="PTHR37904">
    <property type="entry name" value="OS10G0566900 PROTEIN"/>
    <property type="match status" value="1"/>
</dbReference>
<dbReference type="PANTHER" id="PTHR37904:SF2">
    <property type="entry name" value="OS10G0566900 PROTEIN"/>
    <property type="match status" value="1"/>
</dbReference>
<keyword evidence="3" id="KW-1185">Reference proteome</keyword>
<dbReference type="GO" id="GO:0005635">
    <property type="term" value="C:nuclear envelope"/>
    <property type="evidence" value="ECO:0007669"/>
    <property type="project" value="EnsemblPlants"/>
</dbReference>
<accession>A0A388LC29</accession>
<reference evidence="2 3" key="1">
    <citation type="journal article" date="2018" name="Cell">
        <title>The Chara Genome: Secondary Complexity and Implications for Plant Terrestrialization.</title>
        <authorList>
            <person name="Nishiyama T."/>
            <person name="Sakayama H."/>
            <person name="Vries J.D."/>
            <person name="Buschmann H."/>
            <person name="Saint-Marcoux D."/>
            <person name="Ullrich K.K."/>
            <person name="Haas F.B."/>
            <person name="Vanderstraeten L."/>
            <person name="Becker D."/>
            <person name="Lang D."/>
            <person name="Vosolsobe S."/>
            <person name="Rombauts S."/>
            <person name="Wilhelmsson P.K.I."/>
            <person name="Janitza P."/>
            <person name="Kern R."/>
            <person name="Heyl A."/>
            <person name="Rumpler F."/>
            <person name="Villalobos L.I.A.C."/>
            <person name="Clay J.M."/>
            <person name="Skokan R."/>
            <person name="Toyoda A."/>
            <person name="Suzuki Y."/>
            <person name="Kagoshima H."/>
            <person name="Schijlen E."/>
            <person name="Tajeshwar N."/>
            <person name="Catarino B."/>
            <person name="Hetherington A.J."/>
            <person name="Saltykova A."/>
            <person name="Bonnot C."/>
            <person name="Breuninger H."/>
            <person name="Symeonidi A."/>
            <person name="Radhakrishnan G.V."/>
            <person name="Van Nieuwerburgh F."/>
            <person name="Deforce D."/>
            <person name="Chang C."/>
            <person name="Karol K.G."/>
            <person name="Hedrich R."/>
            <person name="Ulvskov P."/>
            <person name="Glockner G."/>
            <person name="Delwiche C.F."/>
            <person name="Petrasek J."/>
            <person name="Van de Peer Y."/>
            <person name="Friml J."/>
            <person name="Beilby M."/>
            <person name="Dolan L."/>
            <person name="Kohara Y."/>
            <person name="Sugano S."/>
            <person name="Fujiyama A."/>
            <person name="Delaux P.-M."/>
            <person name="Quint M."/>
            <person name="TheiBen G."/>
            <person name="Hagemann M."/>
            <person name="Harholt J."/>
            <person name="Dunand C."/>
            <person name="Zachgo S."/>
            <person name="Langdale J."/>
            <person name="Maumus F."/>
            <person name="Straeten D.V.D."/>
            <person name="Gould S.B."/>
            <person name="Rensing S.A."/>
        </authorList>
    </citation>
    <scope>NUCLEOTIDE SEQUENCE [LARGE SCALE GENOMIC DNA]</scope>
    <source>
        <strain evidence="2 3">S276</strain>
    </source>
</reference>
<dbReference type="OrthoDB" id="2018540at2759"/>
<name>A0A388LC29_CHABU</name>
<protein>
    <submittedName>
        <fullName evidence="2">Uncharacterized protein</fullName>
    </submittedName>
</protein>
<comment type="caution">
    <text evidence="2">The sequence shown here is derived from an EMBL/GenBank/DDBJ whole genome shotgun (WGS) entry which is preliminary data.</text>
</comment>
<feature type="coiled-coil region" evidence="1">
    <location>
        <begin position="70"/>
        <end position="97"/>
    </location>
</feature>
<dbReference type="Gramene" id="GBG79858">
    <property type="protein sequence ID" value="GBG79858"/>
    <property type="gene ID" value="CBR_g30123"/>
</dbReference>
<dbReference type="Proteomes" id="UP000265515">
    <property type="component" value="Unassembled WGS sequence"/>
</dbReference>
<dbReference type="OMA" id="TMEEFHG"/>
<dbReference type="EMBL" id="BFEA01000330">
    <property type="protein sequence ID" value="GBG79858.1"/>
    <property type="molecule type" value="Genomic_DNA"/>
</dbReference>
<gene>
    <name evidence="2" type="ORF">CBR_g30123</name>
</gene>
<sequence>MERILAKYQQLYTRSECHMDTWKELKKQFCKELSAASSVIGRLPLLADDSLYGIFADVEGFKEKLQGRQLDSLEVIMKAMGETLESMEREWKRMEKAWQDGWKLVQGERSMPTAVEASTRVGPRASIVDCLEGLQDLYVMHRDEHALKVEIAKAVRYDMAEEDLNALMILAADEPHIDPSHVKVIFDRFSSSFQ</sequence>
<dbReference type="InterPro" id="IPR029159">
    <property type="entry name" value="CA109-like"/>
</dbReference>
<proteinExistence type="predicted"/>
<evidence type="ECO:0000313" key="3">
    <source>
        <dbReference type="Proteomes" id="UP000265515"/>
    </source>
</evidence>
<dbReference type="InterPro" id="IPR038985">
    <property type="entry name" value="OPRN-like"/>
</dbReference>